<protein>
    <recommendedName>
        <fullName evidence="1">DUF7053 domain-containing protein</fullName>
    </recommendedName>
</protein>
<organism evidence="2 3">
    <name type="scientific">Neonectria punicea</name>
    <dbReference type="NCBI Taxonomy" id="979145"/>
    <lineage>
        <taxon>Eukaryota</taxon>
        <taxon>Fungi</taxon>
        <taxon>Dikarya</taxon>
        <taxon>Ascomycota</taxon>
        <taxon>Pezizomycotina</taxon>
        <taxon>Sordariomycetes</taxon>
        <taxon>Hypocreomycetidae</taxon>
        <taxon>Hypocreales</taxon>
        <taxon>Nectriaceae</taxon>
        <taxon>Neonectria</taxon>
    </lineage>
</organism>
<reference evidence="2 3" key="1">
    <citation type="journal article" date="2025" name="Microbiol. Resour. Announc.">
        <title>Draft genome sequences for Neonectria magnoliae and Neonectria punicea, canker pathogens of Liriodendron tulipifera and Acer saccharum in West Virginia.</title>
        <authorList>
            <person name="Petronek H.M."/>
            <person name="Kasson M.T."/>
            <person name="Metheny A.M."/>
            <person name="Stauder C.M."/>
            <person name="Lovett B."/>
            <person name="Lynch S.C."/>
            <person name="Garnas J.R."/>
            <person name="Kasson L.R."/>
            <person name="Stajich J.E."/>
        </authorList>
    </citation>
    <scope>NUCLEOTIDE SEQUENCE [LARGE SCALE GENOMIC DNA]</scope>
    <source>
        <strain evidence="2 3">NRRL 64653</strain>
    </source>
</reference>
<dbReference type="PANTHER" id="PTHR38117">
    <property type="entry name" value="NACHT AND WD40 DOMAIN PROTEIN"/>
    <property type="match status" value="1"/>
</dbReference>
<evidence type="ECO:0000259" key="1">
    <source>
        <dbReference type="Pfam" id="PF23155"/>
    </source>
</evidence>
<dbReference type="Proteomes" id="UP001498476">
    <property type="component" value="Unassembled WGS sequence"/>
</dbReference>
<proteinExistence type="predicted"/>
<gene>
    <name evidence="2" type="ORF">QQX98_003758</name>
</gene>
<dbReference type="Pfam" id="PF23155">
    <property type="entry name" value="DUF7053"/>
    <property type="match status" value="1"/>
</dbReference>
<dbReference type="EMBL" id="JAZAVJ010000044">
    <property type="protein sequence ID" value="KAK7418740.1"/>
    <property type="molecule type" value="Genomic_DNA"/>
</dbReference>
<keyword evidence="3" id="KW-1185">Reference proteome</keyword>
<name>A0ABR1HCB6_9HYPO</name>
<sequence>MRSEHRTSISIPIPNHVPPQVVLAFVQTFTPTMRLNDHVAGFEEIPTDPSSLPDDAFFGPCNRTLRSFQIREVTQLAPGINREATWPVAMQCIPNGINCRAKALMGTIVWARWTVRQRHPEDSPTRVGEEEWELHDEVLVHAHSLMMPFTKSVIHRAHYNISQRMVDEVVKGCFDGTMYQ</sequence>
<evidence type="ECO:0000313" key="2">
    <source>
        <dbReference type="EMBL" id="KAK7418740.1"/>
    </source>
</evidence>
<evidence type="ECO:0000313" key="3">
    <source>
        <dbReference type="Proteomes" id="UP001498476"/>
    </source>
</evidence>
<comment type="caution">
    <text evidence="2">The sequence shown here is derived from an EMBL/GenBank/DDBJ whole genome shotgun (WGS) entry which is preliminary data.</text>
</comment>
<dbReference type="PANTHER" id="PTHR38117:SF1">
    <property type="entry name" value="DUF3074 DOMAIN-CONTAINING PROTEIN"/>
    <property type="match status" value="1"/>
</dbReference>
<accession>A0ABR1HCB6</accession>
<dbReference type="InterPro" id="IPR055481">
    <property type="entry name" value="DUF7053"/>
</dbReference>
<feature type="domain" description="DUF7053" evidence="1">
    <location>
        <begin position="3"/>
        <end position="169"/>
    </location>
</feature>